<comment type="caution">
    <text evidence="3">The sequence shown here is derived from an EMBL/GenBank/DDBJ whole genome shotgun (WGS) entry which is preliminary data.</text>
</comment>
<feature type="transmembrane region" description="Helical" evidence="2">
    <location>
        <begin position="30"/>
        <end position="51"/>
    </location>
</feature>
<feature type="transmembrane region" description="Helical" evidence="2">
    <location>
        <begin position="317"/>
        <end position="334"/>
    </location>
</feature>
<feature type="compositionally biased region" description="Low complexity" evidence="1">
    <location>
        <begin position="438"/>
        <end position="453"/>
    </location>
</feature>
<dbReference type="EMBL" id="JAAXOQ010000018">
    <property type="protein sequence ID" value="NKY19493.1"/>
    <property type="molecule type" value="Genomic_DNA"/>
</dbReference>
<feature type="transmembrane region" description="Helical" evidence="2">
    <location>
        <begin position="253"/>
        <end position="271"/>
    </location>
</feature>
<feature type="transmembrane region" description="Helical" evidence="2">
    <location>
        <begin position="283"/>
        <end position="305"/>
    </location>
</feature>
<feature type="compositionally biased region" description="Gly residues" evidence="1">
    <location>
        <begin position="402"/>
        <end position="412"/>
    </location>
</feature>
<keyword evidence="4" id="KW-1185">Reference proteome</keyword>
<feature type="transmembrane region" description="Helical" evidence="2">
    <location>
        <begin position="340"/>
        <end position="363"/>
    </location>
</feature>
<feature type="transmembrane region" description="Helical" evidence="2">
    <location>
        <begin position="130"/>
        <end position="150"/>
    </location>
</feature>
<feature type="compositionally biased region" description="Gly residues" evidence="1">
    <location>
        <begin position="454"/>
        <end position="463"/>
    </location>
</feature>
<evidence type="ECO:0008006" key="5">
    <source>
        <dbReference type="Google" id="ProtNLM"/>
    </source>
</evidence>
<name>A0A846X2W0_9ACTN</name>
<feature type="region of interest" description="Disordered" evidence="1">
    <location>
        <begin position="393"/>
        <end position="503"/>
    </location>
</feature>
<dbReference type="Proteomes" id="UP000582646">
    <property type="component" value="Unassembled WGS sequence"/>
</dbReference>
<protein>
    <recommendedName>
        <fullName evidence="5">Type IV secretion system protein</fullName>
    </recommendedName>
</protein>
<reference evidence="3 4" key="1">
    <citation type="submission" date="2020-04" db="EMBL/GenBank/DDBJ databases">
        <title>MicrobeNet Type strains.</title>
        <authorList>
            <person name="Nicholson A.C."/>
        </authorList>
    </citation>
    <scope>NUCLEOTIDE SEQUENCE [LARGE SCALE GENOMIC DNA]</scope>
    <source>
        <strain evidence="3 4">DSM 44113</strain>
    </source>
</reference>
<keyword evidence="2" id="KW-1133">Transmembrane helix</keyword>
<organism evidence="3 4">
    <name type="scientific">Tsukamurella spumae</name>
    <dbReference type="NCBI Taxonomy" id="44753"/>
    <lineage>
        <taxon>Bacteria</taxon>
        <taxon>Bacillati</taxon>
        <taxon>Actinomycetota</taxon>
        <taxon>Actinomycetes</taxon>
        <taxon>Mycobacteriales</taxon>
        <taxon>Tsukamurellaceae</taxon>
        <taxon>Tsukamurella</taxon>
    </lineage>
</organism>
<proteinExistence type="predicted"/>
<dbReference type="AlphaFoldDB" id="A0A846X2W0"/>
<evidence type="ECO:0000256" key="2">
    <source>
        <dbReference type="SAM" id="Phobius"/>
    </source>
</evidence>
<evidence type="ECO:0000313" key="4">
    <source>
        <dbReference type="Proteomes" id="UP000582646"/>
    </source>
</evidence>
<feature type="transmembrane region" description="Helical" evidence="2">
    <location>
        <begin position="226"/>
        <end position="246"/>
    </location>
</feature>
<feature type="compositionally biased region" description="Polar residues" evidence="1">
    <location>
        <begin position="465"/>
        <end position="475"/>
    </location>
</feature>
<gene>
    <name evidence="3" type="ORF">HF999_14090</name>
</gene>
<evidence type="ECO:0000256" key="1">
    <source>
        <dbReference type="SAM" id="MobiDB-lite"/>
    </source>
</evidence>
<keyword evidence="2" id="KW-0472">Membrane</keyword>
<dbReference type="RefSeq" id="WP_168546488.1">
    <property type="nucleotide sequence ID" value="NZ_BAAAKS010000019.1"/>
</dbReference>
<sequence length="503" mass="49965">MVSTMVETQLKPNTSAPTLRTRLAQRKKPVLGSAVVLFLAGLFTAFGAGSASADPEKCSWYDIGCTLGQAAGSVAGNAVGGTFEKIVNSLVATYGKMIELALSWWMAMPSPKLDPRGSVGVLATVREYTFQLQVIGLMVSLVLVGIRMAMSRKGLVEESEQAWMALVRAVFGSTLFATFVVAGSVIGDAFSNWVLKDAVLKGESAQKVAENLGLAVISSGPLAGNMIAGIGLITLFGFLGALLQLVLLVIRQVMLIVVVAFVPIAATWSGTGPGSQSYDKLKQWTIAFLLFKPIGALVYVIAFSAAGDKSDDFQMKLLGMILLAMVALVLPSLMRLVAPAVASMGGGGSGMAAAGMAVGAAMAGAKVAGMVATGGGSAAATAGASPVASRAATPGATAAMNSGGGDDGGGEQPGPTSSPGGPPPGGGGGDSGGGGDPSSGAGPDEALNGASPPSGGGSGGGAGEQINQQVGNETSAGEGATKPPPSLERPELASGHGEHAMKG</sequence>
<feature type="transmembrane region" description="Helical" evidence="2">
    <location>
        <begin position="162"/>
        <end position="186"/>
    </location>
</feature>
<feature type="compositionally biased region" description="Gly residues" evidence="1">
    <location>
        <begin position="426"/>
        <end position="437"/>
    </location>
</feature>
<feature type="compositionally biased region" description="Basic and acidic residues" evidence="1">
    <location>
        <begin position="488"/>
        <end position="503"/>
    </location>
</feature>
<accession>A0A846X2W0</accession>
<evidence type="ECO:0000313" key="3">
    <source>
        <dbReference type="EMBL" id="NKY19493.1"/>
    </source>
</evidence>
<keyword evidence="2" id="KW-0812">Transmembrane</keyword>